<keyword evidence="3 6" id="KW-0812">Transmembrane</keyword>
<feature type="transmembrane region" description="Helical" evidence="6">
    <location>
        <begin position="273"/>
        <end position="291"/>
    </location>
</feature>
<feature type="transmembrane region" description="Helical" evidence="6">
    <location>
        <begin position="102"/>
        <end position="120"/>
    </location>
</feature>
<comment type="subcellular location">
    <subcellularLocation>
        <location evidence="1">Cell membrane</location>
        <topology evidence="1">Multi-pass membrane protein</topology>
    </subcellularLocation>
</comment>
<dbReference type="OrthoDB" id="7158585at2"/>
<feature type="transmembrane region" description="Helical" evidence="6">
    <location>
        <begin position="248"/>
        <end position="267"/>
    </location>
</feature>
<dbReference type="GO" id="GO:0005886">
    <property type="term" value="C:plasma membrane"/>
    <property type="evidence" value="ECO:0007669"/>
    <property type="project" value="UniProtKB-SubCell"/>
</dbReference>
<gene>
    <name evidence="8" type="ORF">FHP91_12600</name>
</gene>
<protein>
    <submittedName>
        <fullName evidence="8">DMT family transporter</fullName>
    </submittedName>
</protein>
<keyword evidence="4 6" id="KW-1133">Transmembrane helix</keyword>
<keyword evidence="5 6" id="KW-0472">Membrane</keyword>
<dbReference type="EMBL" id="VMNK01000011">
    <property type="protein sequence ID" value="TVO55314.1"/>
    <property type="molecule type" value="Genomic_DNA"/>
</dbReference>
<feature type="transmembrane region" description="Helical" evidence="6">
    <location>
        <begin position="188"/>
        <end position="210"/>
    </location>
</feature>
<evidence type="ECO:0000313" key="8">
    <source>
        <dbReference type="EMBL" id="TVO55314.1"/>
    </source>
</evidence>
<feature type="domain" description="EamA" evidence="7">
    <location>
        <begin position="154"/>
        <end position="290"/>
    </location>
</feature>
<dbReference type="Proteomes" id="UP000319502">
    <property type="component" value="Unassembled WGS sequence"/>
</dbReference>
<feature type="transmembrane region" description="Helical" evidence="6">
    <location>
        <begin position="37"/>
        <end position="61"/>
    </location>
</feature>
<dbReference type="PANTHER" id="PTHR42920:SF5">
    <property type="entry name" value="EAMA DOMAIN-CONTAINING PROTEIN"/>
    <property type="match status" value="1"/>
</dbReference>
<comment type="caution">
    <text evidence="8">The sequence shown here is derived from an EMBL/GenBank/DDBJ whole genome shotgun (WGS) entry which is preliminary data.</text>
</comment>
<evidence type="ECO:0000256" key="5">
    <source>
        <dbReference type="ARBA" id="ARBA00023136"/>
    </source>
</evidence>
<accession>A0A557QQY0</accession>
<evidence type="ECO:0000259" key="7">
    <source>
        <dbReference type="Pfam" id="PF00892"/>
    </source>
</evidence>
<proteinExistence type="predicted"/>
<evidence type="ECO:0000256" key="6">
    <source>
        <dbReference type="SAM" id="Phobius"/>
    </source>
</evidence>
<evidence type="ECO:0000256" key="1">
    <source>
        <dbReference type="ARBA" id="ARBA00004651"/>
    </source>
</evidence>
<evidence type="ECO:0000313" key="9">
    <source>
        <dbReference type="Proteomes" id="UP000319502"/>
    </source>
</evidence>
<dbReference type="InterPro" id="IPR000620">
    <property type="entry name" value="EamA_dom"/>
</dbReference>
<feature type="transmembrane region" description="Helical" evidence="6">
    <location>
        <begin position="216"/>
        <end position="236"/>
    </location>
</feature>
<feature type="transmembrane region" description="Helical" evidence="6">
    <location>
        <begin position="73"/>
        <end position="96"/>
    </location>
</feature>
<dbReference type="RefSeq" id="WP_144309927.1">
    <property type="nucleotide sequence ID" value="NZ_VMNK01000011.1"/>
</dbReference>
<dbReference type="InterPro" id="IPR037185">
    <property type="entry name" value="EmrE-like"/>
</dbReference>
<dbReference type="AlphaFoldDB" id="A0A557QQY0"/>
<keyword evidence="2" id="KW-1003">Cell membrane</keyword>
<dbReference type="InterPro" id="IPR051258">
    <property type="entry name" value="Diverse_Substrate_Transporter"/>
</dbReference>
<sequence length="329" mass="34193">MIRLPAATALPQLPPAVLLLLTAAIWGSSYSVVKTALAWYPVAGVIAIRFLLTALVLAPYWLRLTAAQRQQTLAVAAPTSLGLLAILFAETAGVAHTSAGNAAFLISLCLLLTPPVEWVWFGRRPAARLWLAAGVSLLGTWLLTDVAAGGLNGGDALMLLAALLRAFQGCLTTRLLRGKAVDHLGLTAAQGLMVGSGALVVLVFTGGVPALPTVGAFWAALMYLTLACTLFAFWAMNRALAQSSPTQVALLLGSEPLWGAMFAVLWLGEPLGASGWLGGVMIAGAALWVSVPVGHGGPGGAALARATSGLRRWVSVIRAPGRRRVRNEV</sequence>
<name>A0A557QQY0_9RHOO</name>
<keyword evidence="9" id="KW-1185">Reference proteome</keyword>
<dbReference type="PANTHER" id="PTHR42920">
    <property type="entry name" value="OS03G0707200 PROTEIN-RELATED"/>
    <property type="match status" value="1"/>
</dbReference>
<dbReference type="Pfam" id="PF00892">
    <property type="entry name" value="EamA"/>
    <property type="match status" value="2"/>
</dbReference>
<feature type="domain" description="EamA" evidence="7">
    <location>
        <begin position="16"/>
        <end position="143"/>
    </location>
</feature>
<evidence type="ECO:0000256" key="3">
    <source>
        <dbReference type="ARBA" id="ARBA00022692"/>
    </source>
</evidence>
<organism evidence="8 9">
    <name type="scientific">Denitromonas halophila</name>
    <dbReference type="NCBI Taxonomy" id="1629404"/>
    <lineage>
        <taxon>Bacteria</taxon>
        <taxon>Pseudomonadati</taxon>
        <taxon>Pseudomonadota</taxon>
        <taxon>Betaproteobacteria</taxon>
        <taxon>Rhodocyclales</taxon>
        <taxon>Zoogloeaceae</taxon>
        <taxon>Denitromonas</taxon>
    </lineage>
</organism>
<reference evidence="8 9" key="1">
    <citation type="submission" date="2019-07" db="EMBL/GenBank/DDBJ databases">
        <title>The pathways for chlorine oxyanion respiration interact through the shared metabolite chlorate.</title>
        <authorList>
            <person name="Barnum T.P."/>
            <person name="Cheng Y."/>
            <person name="Hill K.A."/>
            <person name="Lucas L.N."/>
            <person name="Carlson H.K."/>
            <person name="Coates J.D."/>
        </authorList>
    </citation>
    <scope>NUCLEOTIDE SEQUENCE [LARGE SCALE GENOMIC DNA]</scope>
    <source>
        <strain evidence="8 9">SFB-3</strain>
    </source>
</reference>
<dbReference type="SUPFAM" id="SSF103481">
    <property type="entry name" value="Multidrug resistance efflux transporter EmrE"/>
    <property type="match status" value="2"/>
</dbReference>
<evidence type="ECO:0000256" key="4">
    <source>
        <dbReference type="ARBA" id="ARBA00022989"/>
    </source>
</evidence>
<evidence type="ECO:0000256" key="2">
    <source>
        <dbReference type="ARBA" id="ARBA00022475"/>
    </source>
</evidence>
<feature type="transmembrane region" description="Helical" evidence="6">
    <location>
        <begin position="127"/>
        <end position="144"/>
    </location>
</feature>